<evidence type="ECO:0000256" key="3">
    <source>
        <dbReference type="ARBA" id="ARBA00022801"/>
    </source>
</evidence>
<dbReference type="KEGG" id="dcr:108226620"/>
<evidence type="ECO:0000256" key="1">
    <source>
        <dbReference type="ARBA" id="ARBA00008668"/>
    </source>
</evidence>
<dbReference type="CDD" id="cd01837">
    <property type="entry name" value="SGNH_plant_lipase_like"/>
    <property type="match status" value="1"/>
</dbReference>
<dbReference type="EMBL" id="CP093348">
    <property type="protein sequence ID" value="WOH03383.1"/>
    <property type="molecule type" value="Genomic_DNA"/>
</dbReference>
<feature type="signal peptide" evidence="5">
    <location>
        <begin position="1"/>
        <end position="25"/>
    </location>
</feature>
<proteinExistence type="inferred from homology"/>
<keyword evidence="2 5" id="KW-0732">Signal</keyword>
<feature type="chain" id="PRO_5042106142" evidence="5">
    <location>
        <begin position="26"/>
        <end position="372"/>
    </location>
</feature>
<dbReference type="AlphaFoldDB" id="A0AAF1B3K7"/>
<dbReference type="GO" id="GO:0016788">
    <property type="term" value="F:hydrolase activity, acting on ester bonds"/>
    <property type="evidence" value="ECO:0007669"/>
    <property type="project" value="InterPro"/>
</dbReference>
<dbReference type="Proteomes" id="UP000077755">
    <property type="component" value="Chromosome 6"/>
</dbReference>
<keyword evidence="3" id="KW-0378">Hydrolase</keyword>
<evidence type="ECO:0000256" key="5">
    <source>
        <dbReference type="SAM" id="SignalP"/>
    </source>
</evidence>
<reference evidence="6" key="2">
    <citation type="submission" date="2022-03" db="EMBL/GenBank/DDBJ databases">
        <title>Draft title - Genomic analysis of global carrot germplasm unveils the trajectory of domestication and the origin of high carotenoid orange carrot.</title>
        <authorList>
            <person name="Iorizzo M."/>
            <person name="Ellison S."/>
            <person name="Senalik D."/>
            <person name="Macko-Podgorni A."/>
            <person name="Grzebelus D."/>
            <person name="Bostan H."/>
            <person name="Rolling W."/>
            <person name="Curaba J."/>
            <person name="Simon P."/>
        </authorList>
    </citation>
    <scope>NUCLEOTIDE SEQUENCE</scope>
    <source>
        <tissue evidence="6">Leaf</tissue>
    </source>
</reference>
<evidence type="ECO:0000313" key="7">
    <source>
        <dbReference type="Proteomes" id="UP000077755"/>
    </source>
</evidence>
<dbReference type="InterPro" id="IPR001087">
    <property type="entry name" value="GDSL"/>
</dbReference>
<gene>
    <name evidence="6" type="ORF">DCAR_0622780</name>
</gene>
<reference evidence="6" key="1">
    <citation type="journal article" date="2016" name="Nat. Genet.">
        <title>A high-quality carrot genome assembly provides new insights into carotenoid accumulation and asterid genome evolution.</title>
        <authorList>
            <person name="Iorizzo M."/>
            <person name="Ellison S."/>
            <person name="Senalik D."/>
            <person name="Zeng P."/>
            <person name="Satapoomin P."/>
            <person name="Huang J."/>
            <person name="Bowman M."/>
            <person name="Iovene M."/>
            <person name="Sanseverino W."/>
            <person name="Cavagnaro P."/>
            <person name="Yildiz M."/>
            <person name="Macko-Podgorni A."/>
            <person name="Moranska E."/>
            <person name="Grzebelus E."/>
            <person name="Grzebelus D."/>
            <person name="Ashrafi H."/>
            <person name="Zheng Z."/>
            <person name="Cheng S."/>
            <person name="Spooner D."/>
            <person name="Van Deynze A."/>
            <person name="Simon P."/>
        </authorList>
    </citation>
    <scope>NUCLEOTIDE SEQUENCE</scope>
    <source>
        <tissue evidence="6">Leaf</tissue>
    </source>
</reference>
<organism evidence="6 7">
    <name type="scientific">Daucus carota subsp. sativus</name>
    <name type="common">Carrot</name>
    <dbReference type="NCBI Taxonomy" id="79200"/>
    <lineage>
        <taxon>Eukaryota</taxon>
        <taxon>Viridiplantae</taxon>
        <taxon>Streptophyta</taxon>
        <taxon>Embryophyta</taxon>
        <taxon>Tracheophyta</taxon>
        <taxon>Spermatophyta</taxon>
        <taxon>Magnoliopsida</taxon>
        <taxon>eudicotyledons</taxon>
        <taxon>Gunneridae</taxon>
        <taxon>Pentapetalae</taxon>
        <taxon>asterids</taxon>
        <taxon>campanulids</taxon>
        <taxon>Apiales</taxon>
        <taxon>Apiaceae</taxon>
        <taxon>Apioideae</taxon>
        <taxon>Scandiceae</taxon>
        <taxon>Daucinae</taxon>
        <taxon>Daucus</taxon>
        <taxon>Daucus sect. Daucus</taxon>
    </lineage>
</organism>
<accession>A0AAF1B3K7</accession>
<keyword evidence="4" id="KW-0325">Glycoprotein</keyword>
<sequence>MASSSNAGLFQLLIIFCSMFYLPQAQETTLPDIGLLKSCNIDKIYQFGASKSDTGNRRIENPLDTCNMHPYGQSFLKEPTGRCSDGLLMIDYIASAAGIPFLNPYLNFTANFSHGVNFAVGGSTALPVKKNATDSATRSSLQVQVNWMYNFFGSLCNSCSPGNHKKTLFIVGESGNNDYTSALFQGKSVEEIKHKLMPQVVQSIMHAVTNVISAGAVQIIVPGQFPLGCFPIYLTVFPSNSTTAYDKHKCLTALNDLAEAHNNYLQQAISTLKTQNPNTKIVYGDYYNAFQWLLNNAPHLGLDAESTLKACCGIGGRYNLNSTQRCGSPSVPVCPDPDRHISWDGVHLTQKANRLIATWLVADFLPMIDCKK</sequence>
<dbReference type="InterPro" id="IPR035669">
    <property type="entry name" value="SGNH_plant_lipase-like"/>
</dbReference>
<dbReference type="PANTHER" id="PTHR22835">
    <property type="entry name" value="ZINC FINGER FYVE DOMAIN CONTAINING PROTEIN"/>
    <property type="match status" value="1"/>
</dbReference>
<comment type="similarity">
    <text evidence="1">Belongs to the 'GDSL' lipolytic enzyme family.</text>
</comment>
<evidence type="ECO:0000313" key="6">
    <source>
        <dbReference type="EMBL" id="WOH03383.1"/>
    </source>
</evidence>
<dbReference type="PANTHER" id="PTHR22835:SF517">
    <property type="entry name" value="GDSL-LIKE LIPASE_ACYLHYDROLASE FAMILY PROTEIN, EXPRESSED"/>
    <property type="match status" value="1"/>
</dbReference>
<dbReference type="SUPFAM" id="SSF52266">
    <property type="entry name" value="SGNH hydrolase"/>
    <property type="match status" value="1"/>
</dbReference>
<protein>
    <submittedName>
        <fullName evidence="6">Uncharacterized protein</fullName>
    </submittedName>
</protein>
<dbReference type="Gene3D" id="3.40.50.1110">
    <property type="entry name" value="SGNH hydrolase"/>
    <property type="match status" value="1"/>
</dbReference>
<evidence type="ECO:0000256" key="4">
    <source>
        <dbReference type="ARBA" id="ARBA00023180"/>
    </source>
</evidence>
<dbReference type="Pfam" id="PF00657">
    <property type="entry name" value="Lipase_GDSL"/>
    <property type="match status" value="1"/>
</dbReference>
<dbReference type="InterPro" id="IPR036514">
    <property type="entry name" value="SGNH_hydro_sf"/>
</dbReference>
<keyword evidence="7" id="KW-1185">Reference proteome</keyword>
<evidence type="ECO:0000256" key="2">
    <source>
        <dbReference type="ARBA" id="ARBA00022729"/>
    </source>
</evidence>
<name>A0AAF1B3K7_DAUCS</name>